<dbReference type="AlphaFoldDB" id="A0A238X4M2"/>
<sequence>MTTKVVSALKYFGMFSLVFFTIISCEKEIENIGVNLVDNNNFDTNVLISEVISTNENIEKVPANILSQYLLGVYSDDEFGELKASIVSQLGITTYGETYASGYGENTAIDSVIISIPYQSTKETETFSDGKPKFSIDSVFGNSDVEFQLDIFELKTFLNSLDPEDPSKDMVYYSDKEFQKGDTPFFSNSFKVNPNDTVSYIKRYLNDGITVYDVDTIKADNVSPSINIPLNEALIHQIFIENAGNSDFLNYDNFFHYFRGFYIEATKISTEQSHLVSLNMFGAKMSIYYSMNEDEGSEEDLNENGTNGEQGVRTKHVYSFPFGNIKSNVFKRDYSNSHFSGEDRLYVQGAAGSLSVLELFSNEDISEIRNNNLLITDANLTFYVDQNASTNEIPEQLFIYNYDENLQLTDMLTEGIAAVGGNLERDDDGNPYKYVFKITDYISELLKSYEPLDLVKLGLKVYNPTDSPTSLADTAVKNFSWTPKGVVLFNNNVSAGDKRVKLEISYSNLNN</sequence>
<dbReference type="Pfam" id="PF14092">
    <property type="entry name" value="DUF4270"/>
    <property type="match status" value="1"/>
</dbReference>
<proteinExistence type="predicted"/>
<dbReference type="OrthoDB" id="1466062at2"/>
<organism evidence="1 2">
    <name type="scientific">Lutibacter flavus</name>
    <dbReference type="NCBI Taxonomy" id="691689"/>
    <lineage>
        <taxon>Bacteria</taxon>
        <taxon>Pseudomonadati</taxon>
        <taxon>Bacteroidota</taxon>
        <taxon>Flavobacteriia</taxon>
        <taxon>Flavobacteriales</taxon>
        <taxon>Flavobacteriaceae</taxon>
        <taxon>Lutibacter</taxon>
    </lineage>
</organism>
<gene>
    <name evidence="1" type="ORF">SAMN04488111_1525</name>
</gene>
<evidence type="ECO:0000313" key="2">
    <source>
        <dbReference type="Proteomes" id="UP000198412"/>
    </source>
</evidence>
<accession>A0A238X4M2</accession>
<dbReference type="Proteomes" id="UP000198412">
    <property type="component" value="Unassembled WGS sequence"/>
</dbReference>
<dbReference type="RefSeq" id="WP_089377838.1">
    <property type="nucleotide sequence ID" value="NZ_FZNX01000002.1"/>
</dbReference>
<evidence type="ECO:0008006" key="3">
    <source>
        <dbReference type="Google" id="ProtNLM"/>
    </source>
</evidence>
<dbReference type="EMBL" id="FZNX01000002">
    <property type="protein sequence ID" value="SNR53304.1"/>
    <property type="molecule type" value="Genomic_DNA"/>
</dbReference>
<name>A0A238X4M2_9FLAO</name>
<dbReference type="InterPro" id="IPR025366">
    <property type="entry name" value="DUF4270"/>
</dbReference>
<reference evidence="2" key="1">
    <citation type="submission" date="2017-06" db="EMBL/GenBank/DDBJ databases">
        <authorList>
            <person name="Varghese N."/>
            <person name="Submissions S."/>
        </authorList>
    </citation>
    <scope>NUCLEOTIDE SEQUENCE [LARGE SCALE GENOMIC DNA]</scope>
    <source>
        <strain evidence="2">DSM 27993</strain>
    </source>
</reference>
<evidence type="ECO:0000313" key="1">
    <source>
        <dbReference type="EMBL" id="SNR53304.1"/>
    </source>
</evidence>
<protein>
    <recommendedName>
        <fullName evidence="3">DUF4270 domain-containing protein</fullName>
    </recommendedName>
</protein>
<dbReference type="PROSITE" id="PS51257">
    <property type="entry name" value="PROKAR_LIPOPROTEIN"/>
    <property type="match status" value="1"/>
</dbReference>
<keyword evidence="2" id="KW-1185">Reference proteome</keyword>